<dbReference type="Proteomes" id="UP001548832">
    <property type="component" value="Unassembled WGS sequence"/>
</dbReference>
<dbReference type="EMBL" id="JBEWSZ010000001">
    <property type="protein sequence ID" value="MET2825379.1"/>
    <property type="molecule type" value="Genomic_DNA"/>
</dbReference>
<protein>
    <submittedName>
        <fullName evidence="2">Uncharacterized protein</fullName>
    </submittedName>
</protein>
<feature type="compositionally biased region" description="Low complexity" evidence="1">
    <location>
        <begin position="27"/>
        <end position="36"/>
    </location>
</feature>
<keyword evidence="3" id="KW-1185">Reference proteome</keyword>
<dbReference type="RefSeq" id="WP_354457470.1">
    <property type="nucleotide sequence ID" value="NZ_JBEWSZ010000001.1"/>
</dbReference>
<organism evidence="2 3">
    <name type="scientific">Mesorhizobium shangrilense</name>
    <dbReference type="NCBI Taxonomy" id="460060"/>
    <lineage>
        <taxon>Bacteria</taxon>
        <taxon>Pseudomonadati</taxon>
        <taxon>Pseudomonadota</taxon>
        <taxon>Alphaproteobacteria</taxon>
        <taxon>Hyphomicrobiales</taxon>
        <taxon>Phyllobacteriaceae</taxon>
        <taxon>Mesorhizobium</taxon>
    </lineage>
</organism>
<sequence>MSAFVPKPTPKTKVAEESRFERILRIAAAHKTTATPPRTPRKLGDKRPM</sequence>
<name>A0ABV2D653_9HYPH</name>
<evidence type="ECO:0000313" key="3">
    <source>
        <dbReference type="Proteomes" id="UP001548832"/>
    </source>
</evidence>
<proteinExistence type="predicted"/>
<comment type="caution">
    <text evidence="2">The sequence shown here is derived from an EMBL/GenBank/DDBJ whole genome shotgun (WGS) entry which is preliminary data.</text>
</comment>
<gene>
    <name evidence="2" type="ORF">ABVQ20_00135</name>
</gene>
<evidence type="ECO:0000256" key="1">
    <source>
        <dbReference type="SAM" id="MobiDB-lite"/>
    </source>
</evidence>
<reference evidence="2 3" key="1">
    <citation type="submission" date="2024-06" db="EMBL/GenBank/DDBJ databases">
        <authorList>
            <person name="Kim D.-U."/>
        </authorList>
    </citation>
    <scope>NUCLEOTIDE SEQUENCE [LARGE SCALE GENOMIC DNA]</scope>
    <source>
        <strain evidence="2 3">KACC15460</strain>
    </source>
</reference>
<accession>A0ABV2D653</accession>
<feature type="region of interest" description="Disordered" evidence="1">
    <location>
        <begin position="27"/>
        <end position="49"/>
    </location>
</feature>
<evidence type="ECO:0000313" key="2">
    <source>
        <dbReference type="EMBL" id="MET2825379.1"/>
    </source>
</evidence>